<keyword evidence="2" id="KW-1185">Reference proteome</keyword>
<organism evidence="1 2">
    <name type="scientific">Irpex rosettiformis</name>
    <dbReference type="NCBI Taxonomy" id="378272"/>
    <lineage>
        <taxon>Eukaryota</taxon>
        <taxon>Fungi</taxon>
        <taxon>Dikarya</taxon>
        <taxon>Basidiomycota</taxon>
        <taxon>Agaricomycotina</taxon>
        <taxon>Agaricomycetes</taxon>
        <taxon>Polyporales</taxon>
        <taxon>Irpicaceae</taxon>
        <taxon>Irpex</taxon>
    </lineage>
</organism>
<sequence>MLEAKLSEAAILKRLLDAIKELVTDANFECNEEGITLQAMDNSHVALVAVKLAASGFKKYRCDRPMPLGVNLTSLTKVLKCAKDDDTCTLKASDDGDLLNFVYEARNTDRIAEYELKLMDIDSDTLGIPDTEYDARVTMPSAEFGRIVRDLSMLGESVRIEVSKEGVRFASEGEAANGSVLLKSTELPSGGEKKNAVRIELNSHVNLTFSLKYLVNFSKSTSLSSVVQLMMSNDVPLLVSYEFGQGHIHYYLAPKIGDD</sequence>
<dbReference type="EMBL" id="MU274927">
    <property type="protein sequence ID" value="KAI0085859.1"/>
    <property type="molecule type" value="Genomic_DNA"/>
</dbReference>
<name>A0ACB8TVG7_9APHY</name>
<dbReference type="Proteomes" id="UP001055072">
    <property type="component" value="Unassembled WGS sequence"/>
</dbReference>
<reference evidence="1" key="1">
    <citation type="journal article" date="2021" name="Environ. Microbiol.">
        <title>Gene family expansions and transcriptome signatures uncover fungal adaptations to wood decay.</title>
        <authorList>
            <person name="Hage H."/>
            <person name="Miyauchi S."/>
            <person name="Viragh M."/>
            <person name="Drula E."/>
            <person name="Min B."/>
            <person name="Chaduli D."/>
            <person name="Navarro D."/>
            <person name="Favel A."/>
            <person name="Norest M."/>
            <person name="Lesage-Meessen L."/>
            <person name="Balint B."/>
            <person name="Merenyi Z."/>
            <person name="de Eugenio L."/>
            <person name="Morin E."/>
            <person name="Martinez A.T."/>
            <person name="Baldrian P."/>
            <person name="Stursova M."/>
            <person name="Martinez M.J."/>
            <person name="Novotny C."/>
            <person name="Magnuson J.K."/>
            <person name="Spatafora J.W."/>
            <person name="Maurice S."/>
            <person name="Pangilinan J."/>
            <person name="Andreopoulos W."/>
            <person name="LaButti K."/>
            <person name="Hundley H."/>
            <person name="Na H."/>
            <person name="Kuo A."/>
            <person name="Barry K."/>
            <person name="Lipzen A."/>
            <person name="Henrissat B."/>
            <person name="Riley R."/>
            <person name="Ahrendt S."/>
            <person name="Nagy L.G."/>
            <person name="Grigoriev I.V."/>
            <person name="Martin F."/>
            <person name="Rosso M.N."/>
        </authorList>
    </citation>
    <scope>NUCLEOTIDE SEQUENCE</scope>
    <source>
        <strain evidence="1">CBS 384.51</strain>
    </source>
</reference>
<accession>A0ACB8TVG7</accession>
<gene>
    <name evidence="1" type="ORF">BDY19DRAFT_895667</name>
</gene>
<proteinExistence type="predicted"/>
<comment type="caution">
    <text evidence="1">The sequence shown here is derived from an EMBL/GenBank/DDBJ whole genome shotgun (WGS) entry which is preliminary data.</text>
</comment>
<evidence type="ECO:0000313" key="2">
    <source>
        <dbReference type="Proteomes" id="UP001055072"/>
    </source>
</evidence>
<protein>
    <submittedName>
        <fullName evidence="1">Proliferating cell nuclear antigen, N-terminal domain-containing protein</fullName>
    </submittedName>
</protein>
<evidence type="ECO:0000313" key="1">
    <source>
        <dbReference type="EMBL" id="KAI0085859.1"/>
    </source>
</evidence>